<keyword evidence="5 6" id="KW-0472">Membrane</keyword>
<dbReference type="InterPro" id="IPR050930">
    <property type="entry name" value="MFS_Vesicular_Transporter"/>
</dbReference>
<name>T2MBB9_HYDVU</name>
<keyword evidence="2" id="KW-0813">Transport</keyword>
<evidence type="ECO:0000256" key="5">
    <source>
        <dbReference type="ARBA" id="ARBA00023136"/>
    </source>
</evidence>
<dbReference type="AlphaFoldDB" id="T2MBB9"/>
<feature type="transmembrane region" description="Helical" evidence="6">
    <location>
        <begin position="224"/>
        <end position="244"/>
    </location>
</feature>
<evidence type="ECO:0000259" key="7">
    <source>
        <dbReference type="PROSITE" id="PS50850"/>
    </source>
</evidence>
<evidence type="ECO:0000256" key="3">
    <source>
        <dbReference type="ARBA" id="ARBA00022692"/>
    </source>
</evidence>
<gene>
    <name evidence="8" type="primary">C6orf192</name>
</gene>
<dbReference type="SUPFAM" id="SSF103473">
    <property type="entry name" value="MFS general substrate transporter"/>
    <property type="match status" value="1"/>
</dbReference>
<feature type="transmembrane region" description="Helical" evidence="6">
    <location>
        <begin position="417"/>
        <end position="440"/>
    </location>
</feature>
<dbReference type="GO" id="GO:0003676">
    <property type="term" value="F:nucleic acid binding"/>
    <property type="evidence" value="ECO:0007669"/>
    <property type="project" value="InterPro"/>
</dbReference>
<dbReference type="GO" id="GO:0022857">
    <property type="term" value="F:transmembrane transporter activity"/>
    <property type="evidence" value="ECO:0007669"/>
    <property type="project" value="InterPro"/>
</dbReference>
<evidence type="ECO:0000256" key="1">
    <source>
        <dbReference type="ARBA" id="ARBA00004141"/>
    </source>
</evidence>
<dbReference type="PANTHER" id="PTHR23506:SF26">
    <property type="entry name" value="MFS-TYPE TRANSPORTER SLC18B1"/>
    <property type="match status" value="1"/>
</dbReference>
<feature type="transmembrane region" description="Helical" evidence="6">
    <location>
        <begin position="374"/>
        <end position="397"/>
    </location>
</feature>
<dbReference type="InterPro" id="IPR011701">
    <property type="entry name" value="MFS"/>
</dbReference>
<dbReference type="InterPro" id="IPR036397">
    <property type="entry name" value="RNaseH_sf"/>
</dbReference>
<feature type="transmembrane region" description="Helical" evidence="6">
    <location>
        <begin position="314"/>
        <end position="336"/>
    </location>
</feature>
<feature type="transmembrane region" description="Helical" evidence="6">
    <location>
        <begin position="272"/>
        <end position="294"/>
    </location>
</feature>
<dbReference type="EMBL" id="HAAD01003217">
    <property type="protein sequence ID" value="CDG69449.1"/>
    <property type="molecule type" value="mRNA"/>
</dbReference>
<keyword evidence="4 6" id="KW-1133">Transmembrane helix</keyword>
<feature type="non-terminal residue" evidence="8">
    <location>
        <position position="1"/>
    </location>
</feature>
<dbReference type="Gene3D" id="3.30.420.10">
    <property type="entry name" value="Ribonuclease H-like superfamily/Ribonuclease H"/>
    <property type="match status" value="1"/>
</dbReference>
<keyword evidence="3 6" id="KW-0812">Transmembrane</keyword>
<dbReference type="Pfam" id="PF07690">
    <property type="entry name" value="MFS_1"/>
    <property type="match status" value="1"/>
</dbReference>
<dbReference type="InterPro" id="IPR020846">
    <property type="entry name" value="MFS_dom"/>
</dbReference>
<evidence type="ECO:0000313" key="8">
    <source>
        <dbReference type="EMBL" id="CDG69449.1"/>
    </source>
</evidence>
<evidence type="ECO:0000256" key="4">
    <source>
        <dbReference type="ARBA" id="ARBA00022989"/>
    </source>
</evidence>
<feature type="domain" description="Major facilitator superfamily (MFS) profile" evidence="7">
    <location>
        <begin position="64"/>
        <end position="498"/>
    </location>
</feature>
<protein>
    <submittedName>
        <fullName evidence="8">MFS-type transporter C6orf192</fullName>
    </submittedName>
</protein>
<feature type="transmembrane region" description="Helical" evidence="6">
    <location>
        <begin position="95"/>
        <end position="117"/>
    </location>
</feature>
<feature type="transmembrane region" description="Helical" evidence="6">
    <location>
        <begin position="194"/>
        <end position="217"/>
    </location>
</feature>
<feature type="transmembrane region" description="Helical" evidence="6">
    <location>
        <begin position="62"/>
        <end position="83"/>
    </location>
</feature>
<feature type="transmembrane region" description="Helical" evidence="6">
    <location>
        <begin position="342"/>
        <end position="362"/>
    </location>
</feature>
<organism evidence="8">
    <name type="scientific">Hydra vulgaris</name>
    <name type="common">Hydra</name>
    <name type="synonym">Hydra attenuata</name>
    <dbReference type="NCBI Taxonomy" id="6087"/>
    <lineage>
        <taxon>Eukaryota</taxon>
        <taxon>Metazoa</taxon>
        <taxon>Cnidaria</taxon>
        <taxon>Hydrozoa</taxon>
        <taxon>Hydroidolina</taxon>
        <taxon>Anthoathecata</taxon>
        <taxon>Aplanulata</taxon>
        <taxon>Hydridae</taxon>
        <taxon>Hydra</taxon>
    </lineage>
</organism>
<dbReference type="PANTHER" id="PTHR23506">
    <property type="entry name" value="GH10249P"/>
    <property type="match status" value="1"/>
</dbReference>
<evidence type="ECO:0000256" key="2">
    <source>
        <dbReference type="ARBA" id="ARBA00022448"/>
    </source>
</evidence>
<dbReference type="GO" id="GO:0016020">
    <property type="term" value="C:membrane"/>
    <property type="evidence" value="ECO:0007669"/>
    <property type="project" value="UniProtKB-SubCell"/>
</dbReference>
<dbReference type="Gene3D" id="1.20.1250.20">
    <property type="entry name" value="MFS general substrate transporter like domains"/>
    <property type="match status" value="2"/>
</dbReference>
<feature type="transmembrane region" description="Helical" evidence="6">
    <location>
        <begin position="129"/>
        <end position="148"/>
    </location>
</feature>
<evidence type="ECO:0000256" key="6">
    <source>
        <dbReference type="SAM" id="Phobius"/>
    </source>
</evidence>
<dbReference type="OrthoDB" id="4843387at2759"/>
<sequence>KHYWKMYYTKSIQNQYSSISLDIVRNPSDESIDYVILSEAEVFDSENTPLFKKKLIKNKKDLLVIISMGLIFFVGQTANSVIAPFFSLEGVKKNVSLTISGLIFTVYPLVVFILSPFIGKYMPLIGVKFLLIAGCFVEGTTEILFGFLGDINDRVTFESFCFVVRSFTAVGNAASSTAAISILSHTFPENMSTVFGVLELFTGLGFMTGPPLGGFLYQYGGFKLPFLVTGSMVLVVVFVVFWVLPSESAYQDQSYDKVAEKKIETGSLLQTIFVPGILILAVTRVFGSMVIAFLDPTITLQITSLNKNISLQKIGLIFLLPAVFYALSAPCVGYLTDKKLNGRNVIISGAFFVGTIYLLLGPSPLLSSFIPRKLYILLIAVGALGLGVSCFLVPILSNMHRAGSKVGLPETMGTKTVISGIFNSCFSIGSVIGPTLGGFLTEHFSFQWASTNRKAHLRVAYEHLNWAGEQCLKELFGDESKFMILGFVYQPKGHKNNLQHQLPIVWHGGGSVMVWGCFNRDCNGFIHLIDGITDKNMYKDIIMDVMLPHAKNKLPLG</sequence>
<accession>T2MBB9</accession>
<comment type="subcellular location">
    <subcellularLocation>
        <location evidence="1">Membrane</location>
        <topology evidence="1">Multi-pass membrane protein</topology>
    </subcellularLocation>
</comment>
<proteinExistence type="evidence at transcript level"/>
<dbReference type="PROSITE" id="PS50850">
    <property type="entry name" value="MFS"/>
    <property type="match status" value="1"/>
</dbReference>
<reference evidence="8" key="1">
    <citation type="journal article" date="2013" name="Genome Biol. Evol.">
        <title>Punctuated emergences of genetic and phenotypic innovations in eumetazoan, bilaterian, euteleostome, and hominidae ancestors.</title>
        <authorList>
            <person name="Wenger Y."/>
            <person name="Galliot B."/>
        </authorList>
    </citation>
    <scope>NUCLEOTIDE SEQUENCE</scope>
    <source>
        <tissue evidence="8">Whole animals</tissue>
    </source>
</reference>
<dbReference type="InterPro" id="IPR036259">
    <property type="entry name" value="MFS_trans_sf"/>
</dbReference>